<reference evidence="3" key="1">
    <citation type="submission" date="2025-08" db="UniProtKB">
        <authorList>
            <consortium name="RefSeq"/>
        </authorList>
    </citation>
    <scope>IDENTIFICATION</scope>
    <source>
        <strain evidence="3">Nigerian</strain>
        <tissue evidence="3">Liver and blood</tissue>
    </source>
</reference>
<keyword evidence="1" id="KW-0812">Transmembrane</keyword>
<organism evidence="2 3">
    <name type="scientific">Xenopus tropicalis</name>
    <name type="common">Western clawed frog</name>
    <name type="synonym">Silurana tropicalis</name>
    <dbReference type="NCBI Taxonomy" id="8364"/>
    <lineage>
        <taxon>Eukaryota</taxon>
        <taxon>Metazoa</taxon>
        <taxon>Chordata</taxon>
        <taxon>Craniata</taxon>
        <taxon>Vertebrata</taxon>
        <taxon>Euteleostomi</taxon>
        <taxon>Amphibia</taxon>
        <taxon>Batrachia</taxon>
        <taxon>Anura</taxon>
        <taxon>Pipoidea</taxon>
        <taxon>Pipidae</taxon>
        <taxon>Xenopodinae</taxon>
        <taxon>Xenopus</taxon>
        <taxon>Silurana</taxon>
    </lineage>
</organism>
<dbReference type="Xenbase" id="XB-GENE-29095759">
    <property type="gene designation" value="LOC116409805"/>
</dbReference>
<evidence type="ECO:0000313" key="4">
    <source>
        <dbReference type="Xenbase" id="XB-GENE-29095759"/>
    </source>
</evidence>
<name>A0A8J1JBF8_XENTR</name>
<dbReference type="OrthoDB" id="9838443at2759"/>
<keyword evidence="2" id="KW-1185">Reference proteome</keyword>
<dbReference type="AlphaFoldDB" id="A0A8J1JBF8"/>
<evidence type="ECO:0000313" key="2">
    <source>
        <dbReference type="Proteomes" id="UP000008143"/>
    </source>
</evidence>
<dbReference type="SUPFAM" id="SSF58069">
    <property type="entry name" value="Virus ectodomain"/>
    <property type="match status" value="1"/>
</dbReference>
<dbReference type="PANTHER" id="PTHR10424">
    <property type="entry name" value="VIRAL ENVELOPE PROTEIN"/>
    <property type="match status" value="1"/>
</dbReference>
<accession>A0A8J1JBF8</accession>
<dbReference type="RefSeq" id="XP_031755209.1">
    <property type="nucleotide sequence ID" value="XM_031899349.1"/>
</dbReference>
<dbReference type="KEGG" id="xtr:116409805"/>
<protein>
    <submittedName>
        <fullName evidence="3">Uncharacterized protein LOC116409805</fullName>
    </submittedName>
</protein>
<keyword evidence="1" id="KW-0472">Membrane</keyword>
<evidence type="ECO:0000313" key="3">
    <source>
        <dbReference type="RefSeq" id="XP_031755209.1"/>
    </source>
</evidence>
<dbReference type="InterPro" id="IPR018154">
    <property type="entry name" value="TLV/ENV_coat_polyprotein"/>
</dbReference>
<proteinExistence type="predicted"/>
<dbReference type="AGR" id="Xenbase:XB-GENE-29095759"/>
<dbReference type="Gene3D" id="1.10.287.210">
    <property type="match status" value="1"/>
</dbReference>
<keyword evidence="1" id="KW-1133">Transmembrane helix</keyword>
<sequence length="304" mass="33809">MTTATDIFHAKNDSEVQDSDIETHVSVYAYVTDQNATRRMRKNFASIVTHNVTASDICYNMTCNVSDITVCIQARLTKSTDPHPVCSRMTSQCINITTIMSCNNTILAPSLAKHVPMPRGWFCSCRNNSFNYIPANISGGPCALTRFSLAVHTAHPRRTTQAQRPNRGTDYEYIPRIARHLMSKSEIIALGFSLVEVPGLTVYQGKQINKIVCIIVKSINATSIAIANLLTDIGDARKVVLQNRAAIDYLFFKHNHGGEYFEGLFCFNFVVIIIICLIIIQCVPSLIHMCCSCYNDITLSVITS</sequence>
<gene>
    <name evidence="3 4" type="primary">LOC116409805</name>
</gene>
<feature type="transmembrane region" description="Helical" evidence="1">
    <location>
        <begin position="260"/>
        <end position="280"/>
    </location>
</feature>
<dbReference type="Proteomes" id="UP000008143">
    <property type="component" value="Chromosome 3"/>
</dbReference>
<evidence type="ECO:0000256" key="1">
    <source>
        <dbReference type="SAM" id="Phobius"/>
    </source>
</evidence>
<dbReference type="GeneID" id="116409805"/>